<comment type="caution">
    <text evidence="1">The sequence shown here is derived from an EMBL/GenBank/DDBJ whole genome shotgun (WGS) entry which is preliminary data.</text>
</comment>
<protein>
    <submittedName>
        <fullName evidence="1">Uncharacterized protein</fullName>
    </submittedName>
</protein>
<organism evidence="1 2">
    <name type="scientific">Nodularia harveyana UHCC-0300</name>
    <dbReference type="NCBI Taxonomy" id="2974287"/>
    <lineage>
        <taxon>Bacteria</taxon>
        <taxon>Bacillati</taxon>
        <taxon>Cyanobacteriota</taxon>
        <taxon>Cyanophyceae</taxon>
        <taxon>Nostocales</taxon>
        <taxon>Nodulariaceae</taxon>
        <taxon>Nodularia</taxon>
    </lineage>
</organism>
<accession>A0ABU5UJ05</accession>
<dbReference type="RefSeq" id="WP_323197787.1">
    <property type="nucleotide sequence ID" value="NZ_JAYGHG010000044.1"/>
</dbReference>
<name>A0ABU5UJ05_9CYAN</name>
<proteinExistence type="predicted"/>
<keyword evidence="2" id="KW-1185">Reference proteome</keyword>
<reference evidence="1 2" key="1">
    <citation type="submission" date="2023-12" db="EMBL/GenBank/DDBJ databases">
        <title>Baltic Sea Cyanobacteria.</title>
        <authorList>
            <person name="Delbaje E."/>
            <person name="Fewer D.P."/>
            <person name="Shishido T.K."/>
        </authorList>
    </citation>
    <scope>NUCLEOTIDE SEQUENCE [LARGE SCALE GENOMIC DNA]</scope>
    <source>
        <strain evidence="1 2">UHCC-0300</strain>
    </source>
</reference>
<evidence type="ECO:0000313" key="2">
    <source>
        <dbReference type="Proteomes" id="UP001302120"/>
    </source>
</evidence>
<sequence length="52" mass="5882">MNSDSESLQTDLLDWLLAYKTNIHKPKLLDCKELEGVYEPLKEVATFTGGEP</sequence>
<dbReference type="EMBL" id="JAYGHG010000044">
    <property type="protein sequence ID" value="MEA5583490.1"/>
    <property type="molecule type" value="Genomic_DNA"/>
</dbReference>
<evidence type="ECO:0000313" key="1">
    <source>
        <dbReference type="EMBL" id="MEA5583490.1"/>
    </source>
</evidence>
<gene>
    <name evidence="1" type="ORF">VB620_19360</name>
</gene>
<dbReference type="Proteomes" id="UP001302120">
    <property type="component" value="Unassembled WGS sequence"/>
</dbReference>